<reference evidence="1 2" key="1">
    <citation type="journal article" date="2014" name="BMC Genomics">
        <title>The genome of the intracellular bacterium of the coastal bivalve, Solemya velum: a blueprint for thriving in and out of symbiosis.</title>
        <authorList>
            <person name="Dmytrenko O."/>
            <person name="Russell S.L."/>
            <person name="Loo W.T."/>
            <person name="Fontanez K.M."/>
            <person name="Liao L."/>
            <person name="Roeselers G."/>
            <person name="Sharma R."/>
            <person name="Stewart F.J."/>
            <person name="Newton I.L."/>
            <person name="Woyke T."/>
            <person name="Wu D."/>
            <person name="Lang J.M."/>
            <person name="Eisen J.A."/>
            <person name="Cavanaugh C.M."/>
        </authorList>
    </citation>
    <scope>NUCLEOTIDE SEQUENCE [LARGE SCALE GENOMIC DNA]</scope>
    <source>
        <strain evidence="1 2">WH</strain>
    </source>
</reference>
<accession>A0A0B0H7H9</accession>
<sequence>MVNEPGVILFILEQQKIDYSEYKGVLPMLKREAEP</sequence>
<dbReference type="STRING" id="2340.JV46_21450"/>
<name>A0A0B0H7H9_SOVGS</name>
<dbReference type="AlphaFoldDB" id="A0A0B0H7H9"/>
<gene>
    <name evidence="1" type="ORF">JV46_21450</name>
</gene>
<organism evidence="1 2">
    <name type="scientific">Solemya velum gill symbiont</name>
    <dbReference type="NCBI Taxonomy" id="2340"/>
    <lineage>
        <taxon>Bacteria</taxon>
        <taxon>Pseudomonadati</taxon>
        <taxon>Pseudomonadota</taxon>
        <taxon>Gammaproteobacteria</taxon>
        <taxon>sulfur-oxidizing symbionts</taxon>
    </lineage>
</organism>
<proteinExistence type="predicted"/>
<evidence type="ECO:0000313" key="1">
    <source>
        <dbReference type="EMBL" id="KHF26153.1"/>
    </source>
</evidence>
<dbReference type="EMBL" id="JRAA01000001">
    <property type="protein sequence ID" value="KHF26153.1"/>
    <property type="molecule type" value="Genomic_DNA"/>
</dbReference>
<keyword evidence="2" id="KW-1185">Reference proteome</keyword>
<evidence type="ECO:0000313" key="2">
    <source>
        <dbReference type="Proteomes" id="UP000030856"/>
    </source>
</evidence>
<protein>
    <submittedName>
        <fullName evidence="1">Uncharacterized protein</fullName>
    </submittedName>
</protein>
<dbReference type="Proteomes" id="UP000030856">
    <property type="component" value="Unassembled WGS sequence"/>
</dbReference>
<comment type="caution">
    <text evidence="1">The sequence shown here is derived from an EMBL/GenBank/DDBJ whole genome shotgun (WGS) entry which is preliminary data.</text>
</comment>